<feature type="compositionally biased region" description="Polar residues" evidence="1">
    <location>
        <begin position="1423"/>
        <end position="1443"/>
    </location>
</feature>
<protein>
    <recommendedName>
        <fullName evidence="4">Desmoplakin SH3 domain-containing protein</fullName>
    </recommendedName>
</protein>
<evidence type="ECO:0000313" key="3">
    <source>
        <dbReference type="Proteomes" id="UP000267029"/>
    </source>
</evidence>
<evidence type="ECO:0000313" key="2">
    <source>
        <dbReference type="EMBL" id="VDD76879.1"/>
    </source>
</evidence>
<sequence length="1897" mass="207425">MAATVTAVELSAEDSVSSRVLSSRFLSENVKQCWEYTSQLSNLTAIHLKSAAEFHMFNHEVNEVRAHAKELSNISGQLLEAFSPEGRVGETSNLSNEMTERLNAFENLVERAKFLTSKAPSILPVENRLLEVREGRAKGFEHGGPLMVQLLIDYVGSHFSVKKGDSLPLLDTTENPYLWKVQTHNGPQYIPSIACILASANSEQMHDAYGSYLSSVSSCRTLIIVKDEWNKAVENYKKQLAVFYSKYLEAIGHCKFLHVTDTQGGRRLMDDLNRLLVQCRIDDGRLERAMNVVSAKMTSRMENADEVWNHSDISALHKPLLILHDQLQGIKKIDEHASSFTPRMEEYVSAISSEAHGLKSQLESLRMTHDQHRADLKQLFDRVHNWKSSYEESIEGPTQGVGRLVLSSLSSSSGISSEEFLPIPHPPSPIGRITPSVTPEPREVTVYDASDMRRHKPSRLSIQALDDFDEVHVEPSRVFSGGANFQKKQIQTGVNVKQKWIAKPKMVRDVATQRRYRRAIQNTQTDLHGDLVDCRLSNTQSRSSRVDCMTQIGVVKAPKGQQVDGSVISAAMQVGEHRPSIQSISEEVVLNRAEKAYTTSSFGHFPCDVNKRELMTKTGDPHSRAGHQTRSSELEVRKLGTKSPSVESGAFGVCLRTEGAEFETFRKQCDGMTQTQTTMKTSTFERSQPEIESFTMEVPLTTLSGNIETKSNVIKKDGYHHAEIDRASVQLETTPHLPRCYDAEAQLFHAPKVTGSYNGMRNQNDSSLQTDDNGISYEMQTSNMAVQGEFFSTNQEQMKHLSQAFCTSASYSEPKGSERSISDVDLESSGLGLARSTAAIAKGTSYMATHCTCMKMVPRELQTINNASINSFSCALHQPKAPDFIKPLYARCETPRRLQRPASDVLRIAASCQVGTMLVPKEIRVSAVSVEIDDNLVADKLHLPMKSLLCPASVECHPVLTEDAGIQIVDMKEVAQLNIQTRKGRYTAGVVESKHNPRVLTSHMVPNEACVVEFNTSGTETDSGSANLSRTSLNRNTVTQRIFREAEFKITVNGVQSVSLENRGESCSSEPSYATASCQVGVLLLPETLEVGAVPLQLSNMDKSSSNDVAVEAVICPTKVQMKPVLTEDVGINVAKTQGLHHMNVQIGGSMYRASVQPASHQRLYQTSESDGHQLCTLEIKAQESLTENSSENTLSNIQTTSSSKTFSNAAFTIALTGSRSQQETVNQFATCSTCHRQLETSWESSASTEICTSRRRQMTTSQSTQVGVTLIPTKNQFSGVNARTKESNLSLQVGTATNNIIGSSTVKLISTLSETSGIQVKDTGEVDAANSLTEGTTYFGDARSQLAKFTTKPISQTRLANLAQATGDLMPGEKTQIQKPLAVDVGKAAKFRQSECDIEVVNTQVSDVCEFCHGSGRRASGHLSSQNRLASSTSSTYQSVANRNIRGPPMRSIKCQVGTMLRPTRVYLANVEMKPRTTEVAKLIGINANSIICPSSVQLRTELTENAGIEVLDVKDVGSMEVLAGTASFEASVCGGATVELETKLTDTSGITVVDVREVKELGITVGEKKGAVSVAGRKMGVRGLSANFEPPEPAYLVFNSRQSMSLAHTRGMINTTAISETKKTIDRNAGCTFRIRQLAEPLKSVALSRTQLKPEVCKQESIGCQVGAKIIPDTIRVSSVKLHVEDDASADIFGVPVGSTLLPTTCNFKTQLFEMPGIDLVQMNSVDQLELQIENEKFSAQVDGGSCRLKTSTTTGTWNKKLATSSLPGFQRTAAQVTSGAQRADAHLPLTTGPYLIAEWETISPKESLVVLSGLTLGGQKLRLRVNGDIRGKLHVQTGQFTPGDAKQVTGYIGSQMGTANRVLPGRPNSRLCDVACEALIKPDTLEKRLQTANL</sequence>
<dbReference type="STRING" id="53468.A0A158QTF3"/>
<dbReference type="EMBL" id="UXSR01000540">
    <property type="protein sequence ID" value="VDD76879.1"/>
    <property type="molecule type" value="Genomic_DNA"/>
</dbReference>
<feature type="region of interest" description="Disordered" evidence="1">
    <location>
        <begin position="416"/>
        <end position="438"/>
    </location>
</feature>
<keyword evidence="3" id="KW-1185">Reference proteome</keyword>
<evidence type="ECO:0008006" key="4">
    <source>
        <dbReference type="Google" id="ProtNLM"/>
    </source>
</evidence>
<feature type="region of interest" description="Disordered" evidence="1">
    <location>
        <begin position="617"/>
        <end position="641"/>
    </location>
</feature>
<gene>
    <name evidence="2" type="ORF">MCOS_LOCUS2882</name>
</gene>
<accession>A0A158QTF3</accession>
<proteinExistence type="predicted"/>
<dbReference type="OrthoDB" id="18740at2759"/>
<dbReference type="Gene3D" id="2.30.30.40">
    <property type="entry name" value="SH3 Domains"/>
    <property type="match status" value="1"/>
</dbReference>
<evidence type="ECO:0000256" key="1">
    <source>
        <dbReference type="SAM" id="MobiDB-lite"/>
    </source>
</evidence>
<feature type="region of interest" description="Disordered" evidence="1">
    <location>
        <begin position="1423"/>
        <end position="1446"/>
    </location>
</feature>
<reference evidence="2 3" key="1">
    <citation type="submission" date="2018-10" db="EMBL/GenBank/DDBJ databases">
        <authorList>
            <consortium name="Pathogen Informatics"/>
        </authorList>
    </citation>
    <scope>NUCLEOTIDE SEQUENCE [LARGE SCALE GENOMIC DNA]</scope>
</reference>
<name>A0A158QTF3_MESCO</name>
<dbReference type="Proteomes" id="UP000267029">
    <property type="component" value="Unassembled WGS sequence"/>
</dbReference>
<dbReference type="Gene3D" id="1.20.58.60">
    <property type="match status" value="1"/>
</dbReference>
<organism evidence="2 3">
    <name type="scientific">Mesocestoides corti</name>
    <name type="common">Flatworm</name>
    <dbReference type="NCBI Taxonomy" id="53468"/>
    <lineage>
        <taxon>Eukaryota</taxon>
        <taxon>Metazoa</taxon>
        <taxon>Spiralia</taxon>
        <taxon>Lophotrochozoa</taxon>
        <taxon>Platyhelminthes</taxon>
        <taxon>Cestoda</taxon>
        <taxon>Eucestoda</taxon>
        <taxon>Cyclophyllidea</taxon>
        <taxon>Mesocestoididae</taxon>
        <taxon>Mesocestoides</taxon>
    </lineage>
</organism>